<reference evidence="2 3" key="1">
    <citation type="submission" date="2020-07" db="EMBL/GenBank/DDBJ databases">
        <title>Thermogemmata thermophila gen. nov., sp. nov., a novel moderate thermophilic planctomycete from a Kamchatka hot spring.</title>
        <authorList>
            <person name="Elcheninov A.G."/>
            <person name="Podosokorskaya O.A."/>
            <person name="Kovaleva O.L."/>
            <person name="Novikov A."/>
            <person name="Bonch-Osmolovskaya E.A."/>
            <person name="Toshchakov S.V."/>
            <person name="Kublanov I.V."/>
        </authorList>
    </citation>
    <scope>NUCLEOTIDE SEQUENCE [LARGE SCALE GENOMIC DNA]</scope>
    <source>
        <strain evidence="2 3">2918</strain>
    </source>
</reference>
<dbReference type="PROSITE" id="PS00716">
    <property type="entry name" value="SIGMA70_2"/>
    <property type="match status" value="1"/>
</dbReference>
<keyword evidence="3" id="KW-1185">Reference proteome</keyword>
<dbReference type="SUPFAM" id="SSF88659">
    <property type="entry name" value="Sigma3 and sigma4 domains of RNA polymerase sigma factors"/>
    <property type="match status" value="1"/>
</dbReference>
<evidence type="ECO:0000313" key="2">
    <source>
        <dbReference type="EMBL" id="MBA2227294.1"/>
    </source>
</evidence>
<dbReference type="AlphaFoldDB" id="A0A7V8VFW3"/>
<dbReference type="GO" id="GO:0003700">
    <property type="term" value="F:DNA-binding transcription factor activity"/>
    <property type="evidence" value="ECO:0007669"/>
    <property type="project" value="InterPro"/>
</dbReference>
<dbReference type="InterPro" id="IPR000943">
    <property type="entry name" value="RNA_pol_sigma70"/>
</dbReference>
<sequence>MSFLGADMSRMKLPSMGEIHRLGRLEPRQRAVLKLRTGCAPLNAEELAFVIPERREEAAVVRPRTLQEVGNLLGLTRERIRQIQDSALRTLEQEEEEAVVRRRGRRKVSR</sequence>
<dbReference type="InterPro" id="IPR013324">
    <property type="entry name" value="RNA_pol_sigma_r3/r4-like"/>
</dbReference>
<protein>
    <recommendedName>
        <fullName evidence="1">RNA polymerase sigma-70 domain-containing protein</fullName>
    </recommendedName>
</protein>
<dbReference type="EMBL" id="JACEFB010000012">
    <property type="protein sequence ID" value="MBA2227294.1"/>
    <property type="molecule type" value="Genomic_DNA"/>
</dbReference>
<evidence type="ECO:0000259" key="1">
    <source>
        <dbReference type="PROSITE" id="PS00716"/>
    </source>
</evidence>
<proteinExistence type="predicted"/>
<dbReference type="PANTHER" id="PTHR30603">
    <property type="entry name" value="RNA POLYMERASE SIGMA FACTOR RPO"/>
    <property type="match status" value="1"/>
</dbReference>
<dbReference type="Proteomes" id="UP000542342">
    <property type="component" value="Unassembled WGS sequence"/>
</dbReference>
<dbReference type="InterPro" id="IPR007630">
    <property type="entry name" value="RNA_pol_sigma70_r4"/>
</dbReference>
<dbReference type="GO" id="GO:0006352">
    <property type="term" value="P:DNA-templated transcription initiation"/>
    <property type="evidence" value="ECO:0007669"/>
    <property type="project" value="InterPro"/>
</dbReference>
<comment type="caution">
    <text evidence="2">The sequence shown here is derived from an EMBL/GenBank/DDBJ whole genome shotgun (WGS) entry which is preliminary data.</text>
</comment>
<feature type="domain" description="RNA polymerase sigma-70" evidence="1">
    <location>
        <begin position="65"/>
        <end position="91"/>
    </location>
</feature>
<dbReference type="Pfam" id="PF04545">
    <property type="entry name" value="Sigma70_r4"/>
    <property type="match status" value="1"/>
</dbReference>
<organism evidence="2 3">
    <name type="scientific">Thermogemmata fonticola</name>
    <dbReference type="NCBI Taxonomy" id="2755323"/>
    <lineage>
        <taxon>Bacteria</taxon>
        <taxon>Pseudomonadati</taxon>
        <taxon>Planctomycetota</taxon>
        <taxon>Planctomycetia</taxon>
        <taxon>Gemmatales</taxon>
        <taxon>Gemmataceae</taxon>
        <taxon>Thermogemmata</taxon>
    </lineage>
</organism>
<dbReference type="Gene3D" id="1.10.10.10">
    <property type="entry name" value="Winged helix-like DNA-binding domain superfamily/Winged helix DNA-binding domain"/>
    <property type="match status" value="1"/>
</dbReference>
<accession>A0A7V8VFW3</accession>
<evidence type="ECO:0000313" key="3">
    <source>
        <dbReference type="Proteomes" id="UP000542342"/>
    </source>
</evidence>
<dbReference type="InterPro" id="IPR036388">
    <property type="entry name" value="WH-like_DNA-bd_sf"/>
</dbReference>
<dbReference type="PANTHER" id="PTHR30603:SF47">
    <property type="entry name" value="RNA POLYMERASE SIGMA FACTOR SIGD, CHLOROPLASTIC"/>
    <property type="match status" value="1"/>
</dbReference>
<name>A0A7V8VFW3_9BACT</name>
<gene>
    <name evidence="2" type="ORF">H0921_14120</name>
</gene>
<dbReference type="InterPro" id="IPR050239">
    <property type="entry name" value="Sigma-70_RNA_pol_init_factors"/>
</dbReference>